<dbReference type="EMBL" id="CP061539">
    <property type="protein sequence ID" value="QNV38908.1"/>
    <property type="molecule type" value="Genomic_DNA"/>
</dbReference>
<keyword evidence="1" id="KW-0808">Transferase</keyword>
<organism evidence="1 2">
    <name type="scientific">Rothia terrae</name>
    <dbReference type="NCBI Taxonomy" id="396015"/>
    <lineage>
        <taxon>Bacteria</taxon>
        <taxon>Bacillati</taxon>
        <taxon>Actinomycetota</taxon>
        <taxon>Actinomycetes</taxon>
        <taxon>Micrococcales</taxon>
        <taxon>Micrococcaceae</taxon>
        <taxon>Rothia</taxon>
    </lineage>
</organism>
<reference evidence="1 2" key="1">
    <citation type="submission" date="2020-09" db="EMBL/GenBank/DDBJ databases">
        <title>Investigation of environmental microbes.</title>
        <authorList>
            <person name="Ou Y."/>
            <person name="Kang Q."/>
        </authorList>
    </citation>
    <scope>NUCLEOTIDE SEQUENCE [LARGE SCALE GENOMIC DNA]</scope>
    <source>
        <strain evidence="1 2">KJZ-14</strain>
    </source>
</reference>
<gene>
    <name evidence="1" type="ORF">IDM49_08825</name>
</gene>
<proteinExistence type="predicted"/>
<evidence type="ECO:0000313" key="2">
    <source>
        <dbReference type="Proteomes" id="UP000516404"/>
    </source>
</evidence>
<name>A0A7H2BGW2_9MICC</name>
<sequence>MLSHAHLQHLANTHGIDILHIKGYAFGTDTYPVDRQSTDVDVLVRPDHLGAFITALKDAGWKVITTFESGSDFHHAMTVYHPTWGLSDVHRYFPGLDASPEHVFDELWAHRRIKKLGGYECTTVSVVDARALVYVHAARSTSSVKPDVVHLDDVLSEAQMQLVQRRVQELNAELAFAAARGSLDDFSTHRDYLLWKSSSEQVPEYIRWKARLRSARGLRAKASTLRDIFFVNTDHLAMSLGREPTRQEVREKFFSRFSALTRIRGKKN</sequence>
<dbReference type="GO" id="GO:0016740">
    <property type="term" value="F:transferase activity"/>
    <property type="evidence" value="ECO:0007669"/>
    <property type="project" value="UniProtKB-KW"/>
</dbReference>
<protein>
    <submittedName>
        <fullName evidence="1">Nucleotidyltransferase family protein</fullName>
    </submittedName>
</protein>
<evidence type="ECO:0000313" key="1">
    <source>
        <dbReference type="EMBL" id="QNV38908.1"/>
    </source>
</evidence>
<dbReference type="InterPro" id="IPR039498">
    <property type="entry name" value="NTP_transf_5"/>
</dbReference>
<dbReference type="Proteomes" id="UP000516404">
    <property type="component" value="Chromosome"/>
</dbReference>
<dbReference type="Pfam" id="PF14907">
    <property type="entry name" value="NTP_transf_5"/>
    <property type="match status" value="1"/>
</dbReference>
<keyword evidence="2" id="KW-1185">Reference proteome</keyword>
<accession>A0A7H2BGW2</accession>
<dbReference type="AlphaFoldDB" id="A0A7H2BGW2"/>
<dbReference type="KEGG" id="rter:IDM49_08825"/>